<dbReference type="WBParaSite" id="PSAMB.scaffold1899size32801.g15498.t1">
    <property type="protein sequence ID" value="PSAMB.scaffold1899size32801.g15498.t1"/>
    <property type="gene ID" value="PSAMB.scaffold1899size32801.g15498"/>
</dbReference>
<proteinExistence type="predicted"/>
<name>A0A914VFQ7_9BILA</name>
<keyword evidence="3" id="KW-1185">Reference proteome</keyword>
<dbReference type="AlphaFoldDB" id="A0A914VFQ7"/>
<evidence type="ECO:0000256" key="2">
    <source>
        <dbReference type="SAM" id="Phobius"/>
    </source>
</evidence>
<organism evidence="3 4">
    <name type="scientific">Plectus sambesii</name>
    <dbReference type="NCBI Taxonomy" id="2011161"/>
    <lineage>
        <taxon>Eukaryota</taxon>
        <taxon>Metazoa</taxon>
        <taxon>Ecdysozoa</taxon>
        <taxon>Nematoda</taxon>
        <taxon>Chromadorea</taxon>
        <taxon>Plectida</taxon>
        <taxon>Plectina</taxon>
        <taxon>Plectoidea</taxon>
        <taxon>Plectidae</taxon>
        <taxon>Plectus</taxon>
    </lineage>
</organism>
<feature type="compositionally biased region" description="Polar residues" evidence="1">
    <location>
        <begin position="460"/>
        <end position="472"/>
    </location>
</feature>
<evidence type="ECO:0000313" key="4">
    <source>
        <dbReference type="WBParaSite" id="PSAMB.scaffold1899size32801.g15498.t1"/>
    </source>
</evidence>
<feature type="transmembrane region" description="Helical" evidence="2">
    <location>
        <begin position="424"/>
        <end position="445"/>
    </location>
</feature>
<evidence type="ECO:0000256" key="1">
    <source>
        <dbReference type="SAM" id="MobiDB-lite"/>
    </source>
</evidence>
<keyword evidence="2" id="KW-0472">Membrane</keyword>
<reference evidence="4" key="1">
    <citation type="submission" date="2022-11" db="UniProtKB">
        <authorList>
            <consortium name="WormBaseParasite"/>
        </authorList>
    </citation>
    <scope>IDENTIFICATION</scope>
</reference>
<evidence type="ECO:0000313" key="3">
    <source>
        <dbReference type="Proteomes" id="UP000887566"/>
    </source>
</evidence>
<accession>A0A914VFQ7</accession>
<dbReference type="Proteomes" id="UP000887566">
    <property type="component" value="Unplaced"/>
</dbReference>
<keyword evidence="2" id="KW-1133">Transmembrane helix</keyword>
<sequence>MVQSQIVYFVIVFGLFQQKFVNSMSAVVSTQRNMAFDKKNSHQSNTGSSAQTNTSNCKCPENVDLNEKNPNGIIQFNKLDSKSSFVCCTNCVSIISAPPGYQVEVIESRVQFEYDSNATLTIRNGNGNGGYVLEKVIKLSGSSIGPLNATSSSGGSLTVVLEVGPDFDTPDINFLFTQLENDLSQCGTSKLVFLTSSDSPATNIQINNHGGGTASCPAILIIYAQDNNYPGMQLNASSLQGSMVLYGGLDYRQSSNNEIIRFSSMNDVITPMQVAGRVFVVLTNPGSVLKLNFQMIPYPDTMYCQSIGPAKGGSGAKGLMMSENFPHPNMDEIVDKYTINGNGNDIYEYSVNVLRYDIGSGSLTIKSTVPDSDFSKTLTNNGVNKSMQFCANSFEVDYNSYGIGQKGFVLRYDVGKTCSRGLSAAWICMIVVAATVVIAVAAILLKRCKLRLQRNDVNSTVQPVHSVPSQPNEGDPPPSYAEAMKHSTPTALSRSNRYEDAIILPA</sequence>
<feature type="region of interest" description="Disordered" evidence="1">
    <location>
        <begin position="460"/>
        <end position="489"/>
    </location>
</feature>
<protein>
    <submittedName>
        <fullName evidence="4">CUB domain-containing protein</fullName>
    </submittedName>
</protein>
<keyword evidence="2" id="KW-0812">Transmembrane</keyword>